<proteinExistence type="predicted"/>
<dbReference type="PROSITE" id="PS51549">
    <property type="entry name" value="DM13"/>
    <property type="match status" value="1"/>
</dbReference>
<reference evidence="3 4" key="2">
    <citation type="submission" date="2018-03" db="EMBL/GenBank/DDBJ databases">
        <authorList>
            <person name="Keele B.F."/>
        </authorList>
    </citation>
    <scope>NUCLEOTIDE SEQUENCE [LARGE SCALE GENOMIC DNA]</scope>
    <source>
        <strain evidence="3 4">CCALA 016</strain>
    </source>
</reference>
<feature type="chain" id="PRO_5015485819" evidence="1">
    <location>
        <begin position="23"/>
        <end position="162"/>
    </location>
</feature>
<dbReference type="AlphaFoldDB" id="A0A2T1LXA1"/>
<evidence type="ECO:0000313" key="4">
    <source>
        <dbReference type="Proteomes" id="UP000239001"/>
    </source>
</evidence>
<protein>
    <submittedName>
        <fullName evidence="3">Permease</fullName>
    </submittedName>
</protein>
<accession>A0A2T1LXA1</accession>
<evidence type="ECO:0000313" key="3">
    <source>
        <dbReference type="EMBL" id="PSF36733.1"/>
    </source>
</evidence>
<dbReference type="InterPro" id="IPR019545">
    <property type="entry name" value="DM13_domain"/>
</dbReference>
<evidence type="ECO:0000256" key="1">
    <source>
        <dbReference type="SAM" id="SignalP"/>
    </source>
</evidence>
<sequence>MKLNSLILLGTSSLLVSTIALSVDALNNPKTEQSSNPPVTLIAQNQTVALMSGNFMKAEAPTTGKATIITEGGHKYLVLDSAFSTSNQGPDLHVLLDPDAKPPQTYQNMGRPLNLGKLHSVTGTQRYPIPDSINAAQYKSVVIWCRMANATFGYAPLQTVRK</sequence>
<dbReference type="EMBL" id="PXOH01000012">
    <property type="protein sequence ID" value="PSF36733.1"/>
    <property type="molecule type" value="Genomic_DNA"/>
</dbReference>
<dbReference type="Pfam" id="PF10517">
    <property type="entry name" value="DM13"/>
    <property type="match status" value="1"/>
</dbReference>
<dbReference type="RefSeq" id="WP_106457163.1">
    <property type="nucleotide sequence ID" value="NZ_PXOH01000012.1"/>
</dbReference>
<reference evidence="3 4" key="1">
    <citation type="submission" date="2018-03" db="EMBL/GenBank/DDBJ databases">
        <title>The ancient ancestry and fast evolution of plastids.</title>
        <authorList>
            <person name="Moore K.R."/>
            <person name="Magnabosco C."/>
            <person name="Momper L."/>
            <person name="Gold D.A."/>
            <person name="Bosak T."/>
            <person name="Fournier G.P."/>
        </authorList>
    </citation>
    <scope>NUCLEOTIDE SEQUENCE [LARGE SCALE GENOMIC DNA]</scope>
    <source>
        <strain evidence="3 4">CCALA 016</strain>
    </source>
</reference>
<feature type="domain" description="DM13" evidence="2">
    <location>
        <begin position="46"/>
        <end position="158"/>
    </location>
</feature>
<dbReference type="OrthoDB" id="463944at2"/>
<comment type="caution">
    <text evidence="3">The sequence shown here is derived from an EMBL/GenBank/DDBJ whole genome shotgun (WGS) entry which is preliminary data.</text>
</comment>
<dbReference type="Proteomes" id="UP000239001">
    <property type="component" value="Unassembled WGS sequence"/>
</dbReference>
<feature type="signal peptide" evidence="1">
    <location>
        <begin position="1"/>
        <end position="22"/>
    </location>
</feature>
<evidence type="ECO:0000259" key="2">
    <source>
        <dbReference type="PROSITE" id="PS51549"/>
    </source>
</evidence>
<organism evidence="3 4">
    <name type="scientific">Aphanothece hegewaldii CCALA 016</name>
    <dbReference type="NCBI Taxonomy" id="2107694"/>
    <lineage>
        <taxon>Bacteria</taxon>
        <taxon>Bacillati</taxon>
        <taxon>Cyanobacteriota</taxon>
        <taxon>Cyanophyceae</taxon>
        <taxon>Oscillatoriophycideae</taxon>
        <taxon>Chroococcales</taxon>
        <taxon>Aphanothecaceae</taxon>
        <taxon>Aphanothece</taxon>
    </lineage>
</organism>
<name>A0A2T1LXA1_9CHRO</name>
<gene>
    <name evidence="3" type="ORF">C7H19_12230</name>
</gene>
<keyword evidence="4" id="KW-1185">Reference proteome</keyword>
<keyword evidence="1" id="KW-0732">Signal</keyword>